<feature type="transmembrane region" description="Helical" evidence="1">
    <location>
        <begin position="99"/>
        <end position="120"/>
    </location>
</feature>
<reference evidence="3 4" key="1">
    <citation type="journal article" date="2019" name="Int. J. Syst. Evol. Microbiol.">
        <title>The Global Catalogue of Microorganisms (GCM) 10K type strain sequencing project: providing services to taxonomists for standard genome sequencing and annotation.</title>
        <authorList>
            <consortium name="The Broad Institute Genomics Platform"/>
            <consortium name="The Broad Institute Genome Sequencing Center for Infectious Disease"/>
            <person name="Wu L."/>
            <person name="Ma J."/>
        </authorList>
    </citation>
    <scope>NUCLEOTIDE SEQUENCE [LARGE SCALE GENOMIC DNA]</scope>
    <source>
        <strain evidence="3 4">PSR21</strain>
    </source>
</reference>
<feature type="transmembrane region" description="Helical" evidence="1">
    <location>
        <begin position="20"/>
        <end position="45"/>
    </location>
</feature>
<keyword evidence="4" id="KW-1185">Reference proteome</keyword>
<feature type="domain" description="CAAX prenyl protease 2/Lysostaphin resistance protein A-like" evidence="2">
    <location>
        <begin position="142"/>
        <end position="238"/>
    </location>
</feature>
<dbReference type="GO" id="GO:0080120">
    <property type="term" value="P:CAAX-box protein maturation"/>
    <property type="evidence" value="ECO:0007669"/>
    <property type="project" value="UniProtKB-ARBA"/>
</dbReference>
<evidence type="ECO:0000313" key="3">
    <source>
        <dbReference type="EMBL" id="MFC7316489.1"/>
    </source>
</evidence>
<dbReference type="EC" id="3.4.-.-" evidence="3"/>
<keyword evidence="1" id="KW-0472">Membrane</keyword>
<feature type="transmembrane region" description="Helical" evidence="1">
    <location>
        <begin position="226"/>
        <end position="248"/>
    </location>
</feature>
<feature type="transmembrane region" description="Helical" evidence="1">
    <location>
        <begin position="132"/>
        <end position="154"/>
    </location>
</feature>
<proteinExistence type="predicted"/>
<dbReference type="Proteomes" id="UP001596547">
    <property type="component" value="Unassembled WGS sequence"/>
</dbReference>
<keyword evidence="1" id="KW-1133">Transmembrane helix</keyword>
<name>A0ABD6A7A8_9EURY</name>
<accession>A0ABD6A7A8</accession>
<dbReference type="InterPro" id="IPR003675">
    <property type="entry name" value="Rce1/LyrA-like_dom"/>
</dbReference>
<protein>
    <submittedName>
        <fullName evidence="3">CPBP family intramembrane glutamic endopeptidase</fullName>
        <ecNumber evidence="3">3.4.-.-</ecNumber>
    </submittedName>
</protein>
<evidence type="ECO:0000256" key="1">
    <source>
        <dbReference type="SAM" id="Phobius"/>
    </source>
</evidence>
<dbReference type="PANTHER" id="PTHR36435">
    <property type="entry name" value="SLR1288 PROTEIN"/>
    <property type="match status" value="1"/>
</dbReference>
<dbReference type="Pfam" id="PF02517">
    <property type="entry name" value="Rce1-like"/>
    <property type="match status" value="1"/>
</dbReference>
<dbReference type="GO" id="GO:0004175">
    <property type="term" value="F:endopeptidase activity"/>
    <property type="evidence" value="ECO:0007669"/>
    <property type="project" value="UniProtKB-ARBA"/>
</dbReference>
<dbReference type="RefSeq" id="WP_276304254.1">
    <property type="nucleotide sequence ID" value="NZ_CP119992.1"/>
</dbReference>
<evidence type="ECO:0000313" key="4">
    <source>
        <dbReference type="Proteomes" id="UP001596547"/>
    </source>
</evidence>
<dbReference type="AlphaFoldDB" id="A0ABD6A7A8"/>
<dbReference type="InterPro" id="IPR052710">
    <property type="entry name" value="CAAX_protease"/>
</dbReference>
<feature type="transmembrane region" description="Helical" evidence="1">
    <location>
        <begin position="200"/>
        <end position="220"/>
    </location>
</feature>
<feature type="transmembrane region" description="Helical" evidence="1">
    <location>
        <begin position="57"/>
        <end position="79"/>
    </location>
</feature>
<gene>
    <name evidence="3" type="ORF">ACFQPE_06710</name>
</gene>
<keyword evidence="3" id="KW-0378">Hydrolase</keyword>
<keyword evidence="1" id="KW-0812">Transmembrane</keyword>
<feature type="transmembrane region" description="Helical" evidence="1">
    <location>
        <begin position="174"/>
        <end position="193"/>
    </location>
</feature>
<comment type="caution">
    <text evidence="3">The sequence shown here is derived from an EMBL/GenBank/DDBJ whole genome shotgun (WGS) entry which is preliminary data.</text>
</comment>
<dbReference type="GeneID" id="79313792"/>
<evidence type="ECO:0000259" key="2">
    <source>
        <dbReference type="Pfam" id="PF02517"/>
    </source>
</evidence>
<dbReference type="PANTHER" id="PTHR36435:SF1">
    <property type="entry name" value="CAAX AMINO TERMINAL PROTEASE FAMILY PROTEIN"/>
    <property type="match status" value="1"/>
</dbReference>
<dbReference type="EMBL" id="JBHTBF010000002">
    <property type="protein sequence ID" value="MFC7316489.1"/>
    <property type="molecule type" value="Genomic_DNA"/>
</dbReference>
<organism evidence="3 4">
    <name type="scientific">Halomarina halobia</name>
    <dbReference type="NCBI Taxonomy" id="3033386"/>
    <lineage>
        <taxon>Archaea</taxon>
        <taxon>Methanobacteriati</taxon>
        <taxon>Methanobacteriota</taxon>
        <taxon>Stenosarchaea group</taxon>
        <taxon>Halobacteria</taxon>
        <taxon>Halobacteriales</taxon>
        <taxon>Natronomonadaceae</taxon>
        <taxon>Halomarina</taxon>
    </lineage>
</organism>
<sequence length="252" mass="25610">MSGATDATPSAGLDERLRALSFAVGIALVAYAVGNVTLAVVAVFLQSAGVALFDDRALLVLLGTFAIQGVGYCGAVAVYVDRSGRRDLLRVRAPTARDLAVVVVGFLGLLGVLFGLDVLFDALGIRLAESNIVATGLGSPSLLLVLAVLSVVLVGPAEELLYRGLIQGRLRETVGPVGAVALTSAIFAPVHVFGLSGSPLAVAATLGAIFVLSLVLGTLYELTGTLVVPALIHGLYNASQFLIAYLGVGGGV</sequence>